<dbReference type="InterPro" id="IPR013783">
    <property type="entry name" value="Ig-like_fold"/>
</dbReference>
<reference evidence="2" key="3">
    <citation type="submission" date="2025-09" db="UniProtKB">
        <authorList>
            <consortium name="Ensembl"/>
        </authorList>
    </citation>
    <scope>IDENTIFICATION</scope>
    <source>
        <strain evidence="2">broiler</strain>
    </source>
</reference>
<evidence type="ECO:0000313" key="3">
    <source>
        <dbReference type="Proteomes" id="UP000000539"/>
    </source>
</evidence>
<evidence type="ECO:0000256" key="1">
    <source>
        <dbReference type="SAM" id="Phobius"/>
    </source>
</evidence>
<keyword evidence="1" id="KW-0812">Transmembrane</keyword>
<keyword evidence="3" id="KW-1185">Reference proteome</keyword>
<reference evidence="2" key="2">
    <citation type="submission" date="2025-08" db="UniProtKB">
        <authorList>
            <consortium name="Ensembl"/>
        </authorList>
    </citation>
    <scope>IDENTIFICATION</scope>
    <source>
        <strain evidence="2">broiler</strain>
    </source>
</reference>
<dbReference type="Gene3D" id="2.60.40.10">
    <property type="entry name" value="Immunoglobulins"/>
    <property type="match status" value="1"/>
</dbReference>
<reference evidence="2" key="1">
    <citation type="submission" date="2020-11" db="EMBL/GenBank/DDBJ databases">
        <title>Gallus gallus (Chicken) genome, bGalGal1, GRCg7b, maternal haplotype autosomes + Z &amp; W.</title>
        <authorList>
            <person name="Warren W."/>
            <person name="Formenti G."/>
            <person name="Fedrigo O."/>
            <person name="Haase B."/>
            <person name="Mountcastle J."/>
            <person name="Balacco J."/>
            <person name="Tracey A."/>
            <person name="Schneider V."/>
            <person name="Okimoto R."/>
            <person name="Cheng H."/>
            <person name="Hawken R."/>
            <person name="Howe K."/>
            <person name="Jarvis E.D."/>
        </authorList>
    </citation>
    <scope>NUCLEOTIDE SEQUENCE [LARGE SCALE GENOMIC DNA]</scope>
    <source>
        <strain evidence="2">Broiler</strain>
    </source>
</reference>
<keyword evidence="1" id="KW-0472">Membrane</keyword>
<protein>
    <recommendedName>
        <fullName evidence="4">T-cell receptor alpha chain constant domain-containing protein</fullName>
    </recommendedName>
</protein>
<keyword evidence="1" id="KW-1133">Transmembrane helix</keyword>
<dbReference type="GeneTree" id="ENSGT00960000186967"/>
<dbReference type="GlyGen" id="A0A8V0ZI21">
    <property type="glycosylation" value="1 site"/>
</dbReference>
<dbReference type="AlphaFoldDB" id="A0A8V0ZI21"/>
<feature type="transmembrane region" description="Helical" evidence="1">
    <location>
        <begin position="140"/>
        <end position="161"/>
    </location>
</feature>
<proteinExistence type="predicted"/>
<accession>A0A8V0ZI21</accession>
<sequence length="165" mass="18246">MLCDSGYGSNNLIFGSGTRLSVGPYITPSPSVYRLTSEDNKDLEMCLITDYSPEKLDLSSVDSKTETVVEVATSENKHEASYLSTYWAKKDEMQCGAKHEGFGILKGDDPEAGASTVCITGMSLLFKTDENLNMLTFSQLGLKIIFMKAVIFNVLITMLMWKKNQ</sequence>
<organism evidence="2 3">
    <name type="scientific">Gallus gallus</name>
    <name type="common">Chicken</name>
    <dbReference type="NCBI Taxonomy" id="9031"/>
    <lineage>
        <taxon>Eukaryota</taxon>
        <taxon>Metazoa</taxon>
        <taxon>Chordata</taxon>
        <taxon>Craniata</taxon>
        <taxon>Vertebrata</taxon>
        <taxon>Euteleostomi</taxon>
        <taxon>Archelosauria</taxon>
        <taxon>Archosauria</taxon>
        <taxon>Dinosauria</taxon>
        <taxon>Saurischia</taxon>
        <taxon>Theropoda</taxon>
        <taxon>Coelurosauria</taxon>
        <taxon>Aves</taxon>
        <taxon>Neognathae</taxon>
        <taxon>Galloanserae</taxon>
        <taxon>Galliformes</taxon>
        <taxon>Phasianidae</taxon>
        <taxon>Phasianinae</taxon>
        <taxon>Gallus</taxon>
    </lineage>
</organism>
<dbReference type="Proteomes" id="UP000000539">
    <property type="component" value="Chromosome 27"/>
</dbReference>
<evidence type="ECO:0008006" key="4">
    <source>
        <dbReference type="Google" id="ProtNLM"/>
    </source>
</evidence>
<dbReference type="Ensembl" id="ENSGALT00010051241.1">
    <property type="protein sequence ID" value="ENSGALP00010030432.1"/>
    <property type="gene ID" value="ENSGALG00010021157.1"/>
</dbReference>
<name>A0A8V0ZI21_CHICK</name>
<evidence type="ECO:0000313" key="2">
    <source>
        <dbReference type="Ensembl" id="ENSGALP00010030432.1"/>
    </source>
</evidence>